<dbReference type="SUPFAM" id="SSF52540">
    <property type="entry name" value="P-loop containing nucleoside triphosphate hydrolases"/>
    <property type="match status" value="1"/>
</dbReference>
<dbReference type="PANTHER" id="PTHR13696:SF52">
    <property type="entry name" value="PARA FAMILY PROTEIN CT_582"/>
    <property type="match status" value="1"/>
</dbReference>
<feature type="domain" description="AAA" evidence="1">
    <location>
        <begin position="6"/>
        <end position="178"/>
    </location>
</feature>
<evidence type="ECO:0000259" key="1">
    <source>
        <dbReference type="Pfam" id="PF13614"/>
    </source>
</evidence>
<dbReference type="Gene3D" id="3.40.50.300">
    <property type="entry name" value="P-loop containing nucleotide triphosphate hydrolases"/>
    <property type="match status" value="1"/>
</dbReference>
<dbReference type="InterPro" id="IPR025669">
    <property type="entry name" value="AAA_dom"/>
</dbReference>
<dbReference type="EMBL" id="CAFBMK010000004">
    <property type="protein sequence ID" value="CAB4893115.1"/>
    <property type="molecule type" value="Genomic_DNA"/>
</dbReference>
<accession>A0A6J7FI37</accession>
<dbReference type="PANTHER" id="PTHR13696">
    <property type="entry name" value="P-LOOP CONTAINING NUCLEOSIDE TRIPHOSPHATE HYDROLASE"/>
    <property type="match status" value="1"/>
</dbReference>
<dbReference type="InterPro" id="IPR050678">
    <property type="entry name" value="DNA_Partitioning_ATPase"/>
</dbReference>
<protein>
    <submittedName>
        <fullName evidence="2">Unannotated protein</fullName>
    </submittedName>
</protein>
<reference evidence="2" key="1">
    <citation type="submission" date="2020-05" db="EMBL/GenBank/DDBJ databases">
        <authorList>
            <person name="Chiriac C."/>
            <person name="Salcher M."/>
            <person name="Ghai R."/>
            <person name="Kavagutti S V."/>
        </authorList>
    </citation>
    <scope>NUCLEOTIDE SEQUENCE</scope>
</reference>
<sequence>MSYAPILTIANEKGGVGKTATAVNVAAALARAGLRVVAVDGDSQADLTWGVGAEPDQGPGFAEAIEHAAQGDTFDPATLLPTVVDGLRVLAGGQGLAEVAPELYTAGADGEEWVSTALRAVAELEDVDVVVIDTPPSPGPVTIGAIMAADLTLAIANARQANSVAALQTLIERAKAISARGGHGGVRVVLQGHDEHRVLHRDMRDRLQAEPEGLFAVIPHSKDVEESPLDGVPLVASRGRGSSRTAWALCDLAQDAYNVARQIHTQQVTAA</sequence>
<dbReference type="Pfam" id="PF13614">
    <property type="entry name" value="AAA_31"/>
    <property type="match status" value="1"/>
</dbReference>
<dbReference type="AlphaFoldDB" id="A0A6J7FI37"/>
<name>A0A6J7FI37_9ZZZZ</name>
<gene>
    <name evidence="2" type="ORF">UFOPK3564_00137</name>
</gene>
<dbReference type="InterPro" id="IPR027417">
    <property type="entry name" value="P-loop_NTPase"/>
</dbReference>
<proteinExistence type="predicted"/>
<organism evidence="2">
    <name type="scientific">freshwater metagenome</name>
    <dbReference type="NCBI Taxonomy" id="449393"/>
    <lineage>
        <taxon>unclassified sequences</taxon>
        <taxon>metagenomes</taxon>
        <taxon>ecological metagenomes</taxon>
    </lineage>
</organism>
<evidence type="ECO:0000313" key="2">
    <source>
        <dbReference type="EMBL" id="CAB4893115.1"/>
    </source>
</evidence>